<dbReference type="RefSeq" id="WP_133442953.1">
    <property type="nucleotide sequence ID" value="NZ_SCWB01000002.1"/>
</dbReference>
<dbReference type="OrthoDB" id="2418614at2"/>
<protein>
    <submittedName>
        <fullName evidence="1">Uncharacterized protein</fullName>
    </submittedName>
</protein>
<evidence type="ECO:0000313" key="2">
    <source>
        <dbReference type="Proteomes" id="UP000294802"/>
    </source>
</evidence>
<proteinExistence type="predicted"/>
<dbReference type="EMBL" id="SCWB01000002">
    <property type="protein sequence ID" value="TDM12738.1"/>
    <property type="molecule type" value="Genomic_DNA"/>
</dbReference>
<accession>A0A4R6BXJ5</accession>
<organism evidence="1 2">
    <name type="scientific">Macrococcus lamae</name>
    <dbReference type="NCBI Taxonomy" id="198484"/>
    <lineage>
        <taxon>Bacteria</taxon>
        <taxon>Bacillati</taxon>
        <taxon>Bacillota</taxon>
        <taxon>Bacilli</taxon>
        <taxon>Bacillales</taxon>
        <taxon>Staphylococcaceae</taxon>
        <taxon>Macrococcus</taxon>
    </lineage>
</organism>
<gene>
    <name evidence="1" type="ORF">ERX29_01675</name>
</gene>
<name>A0A4R6BXJ5_9STAP</name>
<keyword evidence="2" id="KW-1185">Reference proteome</keyword>
<dbReference type="Proteomes" id="UP000294802">
    <property type="component" value="Unassembled WGS sequence"/>
</dbReference>
<reference evidence="1 2" key="1">
    <citation type="submission" date="2019-01" db="EMBL/GenBank/DDBJ databases">
        <title>Draft genome sequences of the type strains of six Macrococcus species.</title>
        <authorList>
            <person name="Mazhar S."/>
            <person name="Altermann E."/>
            <person name="Hill C."/>
            <person name="Mcauliffe O."/>
        </authorList>
    </citation>
    <scope>NUCLEOTIDE SEQUENCE [LARGE SCALE GENOMIC DNA]</scope>
    <source>
        <strain evidence="1 2">CCM4815</strain>
    </source>
</reference>
<comment type="caution">
    <text evidence="1">The sequence shown here is derived from an EMBL/GenBank/DDBJ whole genome shotgun (WGS) entry which is preliminary data.</text>
</comment>
<sequence>MRTRADILADLELVESYTPTNYASSMLRANDRNRLRKELEEVEQSVRKLDFYRNRQTEKTTDASKTVEEPEVNDAKELKFEMDGYTVEVKIYKTIQRL</sequence>
<evidence type="ECO:0000313" key="1">
    <source>
        <dbReference type="EMBL" id="TDM12738.1"/>
    </source>
</evidence>
<dbReference type="AlphaFoldDB" id="A0A4R6BXJ5"/>